<comment type="caution">
    <text evidence="2">The sequence shown here is derived from an EMBL/GenBank/DDBJ whole genome shotgun (WGS) entry which is preliminary data.</text>
</comment>
<evidence type="ECO:0000256" key="1">
    <source>
        <dbReference type="SAM" id="MobiDB-lite"/>
    </source>
</evidence>
<feature type="region of interest" description="Disordered" evidence="1">
    <location>
        <begin position="92"/>
        <end position="122"/>
    </location>
</feature>
<dbReference type="Proteomes" id="UP000005824">
    <property type="component" value="Unassembled WGS sequence"/>
</dbReference>
<dbReference type="AlphaFoldDB" id="B4CZM1"/>
<dbReference type="EMBL" id="ABVL01000005">
    <property type="protein sequence ID" value="EDY20185.1"/>
    <property type="molecule type" value="Genomic_DNA"/>
</dbReference>
<dbReference type="InParanoid" id="B4CZM1"/>
<name>B4CZM1_9BACT</name>
<proteinExistence type="predicted"/>
<gene>
    <name evidence="2" type="ORF">CfE428DRAFT_2109</name>
</gene>
<evidence type="ECO:0000313" key="3">
    <source>
        <dbReference type="Proteomes" id="UP000005824"/>
    </source>
</evidence>
<organism evidence="2 3">
    <name type="scientific">Chthoniobacter flavus Ellin428</name>
    <dbReference type="NCBI Taxonomy" id="497964"/>
    <lineage>
        <taxon>Bacteria</taxon>
        <taxon>Pseudomonadati</taxon>
        <taxon>Verrucomicrobiota</taxon>
        <taxon>Spartobacteria</taxon>
        <taxon>Chthoniobacterales</taxon>
        <taxon>Chthoniobacteraceae</taxon>
        <taxon>Chthoniobacter</taxon>
    </lineage>
</organism>
<dbReference type="STRING" id="497964.CfE428DRAFT_2109"/>
<evidence type="ECO:0000313" key="2">
    <source>
        <dbReference type="EMBL" id="EDY20185.1"/>
    </source>
</evidence>
<protein>
    <submittedName>
        <fullName evidence="2">Uncharacterized protein</fullName>
    </submittedName>
</protein>
<sequence precursor="true">MKLSFYISVAASALCLVLSVVVLIQGNINQGLQNDIQTQQGIYQRQQEEINRGNSISQQVGPALLRDMAVSSTKNEKMKQLLAANGYTVNLATPAPGSSPAPGAATPKPAAPATGEAPGLRP</sequence>
<dbReference type="RefSeq" id="WP_006979434.1">
    <property type="nucleotide sequence ID" value="NZ_ABVL01000005.1"/>
</dbReference>
<reference evidence="2 3" key="1">
    <citation type="journal article" date="2011" name="J. Bacteriol.">
        <title>Genome sequence of Chthoniobacter flavus Ellin428, an aerobic heterotrophic soil bacterium.</title>
        <authorList>
            <person name="Kant R."/>
            <person name="van Passel M.W."/>
            <person name="Palva A."/>
            <person name="Lucas S."/>
            <person name="Lapidus A."/>
            <person name="Glavina Del Rio T."/>
            <person name="Dalin E."/>
            <person name="Tice H."/>
            <person name="Bruce D."/>
            <person name="Goodwin L."/>
            <person name="Pitluck S."/>
            <person name="Larimer F.W."/>
            <person name="Land M.L."/>
            <person name="Hauser L."/>
            <person name="Sangwan P."/>
            <person name="de Vos W.M."/>
            <person name="Janssen P.H."/>
            <person name="Smidt H."/>
        </authorList>
    </citation>
    <scope>NUCLEOTIDE SEQUENCE [LARGE SCALE GENOMIC DNA]</scope>
    <source>
        <strain evidence="2 3">Ellin428</strain>
    </source>
</reference>
<keyword evidence="3" id="KW-1185">Reference proteome</keyword>
<accession>B4CZM1</accession>